<dbReference type="RefSeq" id="WP_171080316.1">
    <property type="nucleotide sequence ID" value="NZ_BNBU01000013.1"/>
</dbReference>
<dbReference type="SMART" id="SM00506">
    <property type="entry name" value="A1pp"/>
    <property type="match status" value="1"/>
</dbReference>
<dbReference type="CDD" id="cd02901">
    <property type="entry name" value="Macro_Poa1p-like"/>
    <property type="match status" value="1"/>
</dbReference>
<keyword evidence="4" id="KW-1185">Reference proteome</keyword>
<evidence type="ECO:0000313" key="4">
    <source>
        <dbReference type="Proteomes" id="UP000587462"/>
    </source>
</evidence>
<dbReference type="PROSITE" id="PS51154">
    <property type="entry name" value="MACRO"/>
    <property type="match status" value="1"/>
</dbReference>
<dbReference type="PANTHER" id="PTHR12521">
    <property type="entry name" value="PROTEIN C6ORF130"/>
    <property type="match status" value="1"/>
</dbReference>
<evidence type="ECO:0000313" key="3">
    <source>
        <dbReference type="EMBL" id="NVK78307.1"/>
    </source>
</evidence>
<dbReference type="AlphaFoldDB" id="A0A7Y7B3G5"/>
<dbReference type="InterPro" id="IPR043472">
    <property type="entry name" value="Macro_dom-like"/>
</dbReference>
<dbReference type="PANTHER" id="PTHR12521:SF0">
    <property type="entry name" value="ADP-RIBOSE GLYCOHYDROLASE OARD1"/>
    <property type="match status" value="1"/>
</dbReference>
<dbReference type="Gene3D" id="3.40.220.10">
    <property type="entry name" value="Leucine Aminopeptidase, subunit E, domain 1"/>
    <property type="match status" value="1"/>
</dbReference>
<dbReference type="SUPFAM" id="SSF52949">
    <property type="entry name" value="Macro domain-like"/>
    <property type="match status" value="1"/>
</dbReference>
<organism evidence="3 4">
    <name type="scientific">Streptomyces morookaense</name>
    <name type="common">Streptoverticillium morookaense</name>
    <dbReference type="NCBI Taxonomy" id="1970"/>
    <lineage>
        <taxon>Bacteria</taxon>
        <taxon>Bacillati</taxon>
        <taxon>Actinomycetota</taxon>
        <taxon>Actinomycetes</taxon>
        <taxon>Kitasatosporales</taxon>
        <taxon>Streptomycetaceae</taxon>
        <taxon>Streptomyces</taxon>
    </lineage>
</organism>
<gene>
    <name evidence="3" type="ORF">HG542_11590</name>
</gene>
<feature type="domain" description="Macro" evidence="2">
    <location>
        <begin position="1"/>
        <end position="132"/>
    </location>
</feature>
<protein>
    <submittedName>
        <fullName evidence="3">Macro domain-containing protein</fullName>
    </submittedName>
</protein>
<name>A0A7Y7B3G5_STRMO</name>
<dbReference type="InterPro" id="IPR002589">
    <property type="entry name" value="Macro_dom"/>
</dbReference>
<comment type="catalytic activity">
    <reaction evidence="1">
        <text>an N-(ADP-alpha-D-ribosyl)-thymidine in DNA + H2O = a thymidine in DNA + ADP-D-ribose</text>
        <dbReference type="Rhea" id="RHEA:71655"/>
        <dbReference type="Rhea" id="RHEA-COMP:13556"/>
        <dbReference type="Rhea" id="RHEA-COMP:18051"/>
        <dbReference type="ChEBI" id="CHEBI:15377"/>
        <dbReference type="ChEBI" id="CHEBI:57967"/>
        <dbReference type="ChEBI" id="CHEBI:137386"/>
        <dbReference type="ChEBI" id="CHEBI:191199"/>
    </reaction>
    <physiologicalReaction direction="left-to-right" evidence="1">
        <dbReference type="Rhea" id="RHEA:71656"/>
    </physiologicalReaction>
</comment>
<accession>A0A7Y7B3G5</accession>
<reference evidence="3 4" key="1">
    <citation type="submission" date="2020-04" db="EMBL/GenBank/DDBJ databases">
        <title>Draft Genome Sequence of Streptomyces morookaense DSM 40503, an 8-azaguanine-producing strain.</title>
        <authorList>
            <person name="Qi J."/>
            <person name="Gao J.-M."/>
        </authorList>
    </citation>
    <scope>NUCLEOTIDE SEQUENCE [LARGE SCALE GENOMIC DNA]</scope>
    <source>
        <strain evidence="3 4">DSM 40503</strain>
    </source>
</reference>
<dbReference type="Proteomes" id="UP000587462">
    <property type="component" value="Unassembled WGS sequence"/>
</dbReference>
<comment type="caution">
    <text evidence="3">The sequence shown here is derived from an EMBL/GenBank/DDBJ whole genome shotgun (WGS) entry which is preliminary data.</text>
</comment>
<dbReference type="EMBL" id="JABBXF010000023">
    <property type="protein sequence ID" value="NVK78307.1"/>
    <property type="molecule type" value="Genomic_DNA"/>
</dbReference>
<evidence type="ECO:0000256" key="1">
    <source>
        <dbReference type="ARBA" id="ARBA00035885"/>
    </source>
</evidence>
<dbReference type="InterPro" id="IPR050892">
    <property type="entry name" value="ADP-ribose_metab_enzymes"/>
</dbReference>
<dbReference type="Pfam" id="PF01661">
    <property type="entry name" value="Macro"/>
    <property type="match status" value="1"/>
</dbReference>
<proteinExistence type="predicted"/>
<sequence>MDALAHGCNCAGAMGRGIAVEFKRRWPQMYEEYRARCRSGELTLGKVFPWQTEDRWIYNLGTQAHWRTRAELTAVVSSVELMLTHAAEHGVRSIAMPRIAAGLGGLEWHDVEAAIAPAVAAHEITVVVYQLP</sequence>
<evidence type="ECO:0000259" key="2">
    <source>
        <dbReference type="PROSITE" id="PS51154"/>
    </source>
</evidence>
<dbReference type="GO" id="GO:0140291">
    <property type="term" value="P:peptidyl-glutamate ADP-deribosylation"/>
    <property type="evidence" value="ECO:0007669"/>
    <property type="project" value="TreeGrafter"/>
</dbReference>